<dbReference type="InterPro" id="IPR000873">
    <property type="entry name" value="AMP-dep_synth/lig_dom"/>
</dbReference>
<evidence type="ECO:0000256" key="1">
    <source>
        <dbReference type="SAM" id="MobiDB-lite"/>
    </source>
</evidence>
<protein>
    <recommendedName>
        <fullName evidence="2">AMP-dependent synthetase/ligase domain-containing protein</fullName>
    </recommendedName>
</protein>
<organism evidence="3 4">
    <name type="scientific">Streptomyces chattanoogensis</name>
    <dbReference type="NCBI Taxonomy" id="66876"/>
    <lineage>
        <taxon>Bacteria</taxon>
        <taxon>Bacillati</taxon>
        <taxon>Actinomycetota</taxon>
        <taxon>Actinomycetes</taxon>
        <taxon>Kitasatosporales</taxon>
        <taxon>Streptomycetaceae</taxon>
        <taxon>Streptomyces</taxon>
    </lineage>
</organism>
<feature type="region of interest" description="Disordered" evidence="1">
    <location>
        <begin position="526"/>
        <end position="547"/>
    </location>
</feature>
<proteinExistence type="predicted"/>
<dbReference type="Proteomes" id="UP000037982">
    <property type="component" value="Unassembled WGS sequence"/>
</dbReference>
<dbReference type="PANTHER" id="PTHR43767:SF1">
    <property type="entry name" value="NONRIBOSOMAL PEPTIDE SYNTHASE PES1 (EUROFUNG)-RELATED"/>
    <property type="match status" value="1"/>
</dbReference>
<dbReference type="Gene3D" id="3.40.50.12780">
    <property type="entry name" value="N-terminal domain of ligase-like"/>
    <property type="match status" value="1"/>
</dbReference>
<feature type="domain" description="AMP-dependent synthetase/ligase" evidence="2">
    <location>
        <begin position="42"/>
        <end position="371"/>
    </location>
</feature>
<comment type="caution">
    <text evidence="3">The sequence shown here is derived from an EMBL/GenBank/DDBJ whole genome shotgun (WGS) entry which is preliminary data.</text>
</comment>
<keyword evidence="4" id="KW-1185">Reference proteome</keyword>
<dbReference type="PATRIC" id="fig|66876.3.peg.8730"/>
<dbReference type="Pfam" id="PF00501">
    <property type="entry name" value="AMP-binding"/>
    <property type="match status" value="1"/>
</dbReference>
<evidence type="ECO:0000259" key="2">
    <source>
        <dbReference type="Pfam" id="PF00501"/>
    </source>
</evidence>
<name>A0A0N0GUR7_9ACTN</name>
<dbReference type="AlphaFoldDB" id="A0A0N0GUR7"/>
<reference evidence="4" key="1">
    <citation type="submission" date="2015-07" db="EMBL/GenBank/DDBJ databases">
        <authorList>
            <person name="Ju K.-S."/>
            <person name="Doroghazi J.R."/>
            <person name="Metcalf W.W."/>
        </authorList>
    </citation>
    <scope>NUCLEOTIDE SEQUENCE [LARGE SCALE GENOMIC DNA]</scope>
    <source>
        <strain evidence="4">NRRL ISP-5002</strain>
    </source>
</reference>
<sequence length="547" mass="60071">MLRIPGLGAGNFFRLAAAVGSDAENSVIELDKAYRHPKGGLARQLSLGELDALSDRVAAGFYRDGIRPKDPVALYLDESVRYLLHYIALTKIGAIPVFLNGRLTPDIAARFLSHVGAVAVVSDGRLPGAALEIPYYDEDPYATEPFRAFTHTDDDPVLIAHTSGATGVPKAVQFNHRGFFYGIRQEIGADLGHRVLSALPQSHASALSVLMSCVARGARILLATEREPQQLAARIEEFRPALVAAFPKVFVDLSRLDLDAYDFGSVSRWLSTGDASHERHIRRLVRLGNHRDRTGAMAPGSLFIDNFGSSEFGFAMFRQVHSATSDRYGRCIGRPFDWIDAQVFDDTDEPAACGTVGRLALKSPTVTAGYWNDSLRSEKNRVRGYWLTGDLAYRDESGRFYHVDRASDSIATRQGTVYSCQMEELILRHVPEIFDCSLIHTDACTGAEEGRDAVQAGAESRQLVLTVDLSPEDGKTHPETHPETLRRRINSALSQARLPHIDRLVIKETDAYVGITGKALKRAMRDAYQPAEPQPGAPTPAHGGHEE</sequence>
<dbReference type="PANTHER" id="PTHR43767">
    <property type="entry name" value="LONG-CHAIN-FATTY-ACID--COA LIGASE"/>
    <property type="match status" value="1"/>
</dbReference>
<evidence type="ECO:0000313" key="4">
    <source>
        <dbReference type="Proteomes" id="UP000037982"/>
    </source>
</evidence>
<gene>
    <name evidence="3" type="ORF">ADL29_39785</name>
</gene>
<dbReference type="InterPro" id="IPR042099">
    <property type="entry name" value="ANL_N_sf"/>
</dbReference>
<dbReference type="EMBL" id="LGKG01000207">
    <property type="protein sequence ID" value="KPC58562.1"/>
    <property type="molecule type" value="Genomic_DNA"/>
</dbReference>
<evidence type="ECO:0000313" key="3">
    <source>
        <dbReference type="EMBL" id="KPC58562.1"/>
    </source>
</evidence>
<dbReference type="SUPFAM" id="SSF56801">
    <property type="entry name" value="Acetyl-CoA synthetase-like"/>
    <property type="match status" value="1"/>
</dbReference>
<dbReference type="InterPro" id="IPR050237">
    <property type="entry name" value="ATP-dep_AMP-bd_enzyme"/>
</dbReference>
<accession>A0A0N0GUR7</accession>